<dbReference type="Gene3D" id="3.40.50.1820">
    <property type="entry name" value="alpha/beta hydrolase"/>
    <property type="match status" value="1"/>
</dbReference>
<dbReference type="PRINTS" id="PR00793">
    <property type="entry name" value="PROAMNOPTASE"/>
</dbReference>
<comment type="similarity">
    <text evidence="3 11 13">Belongs to the peptidase S33 family.</text>
</comment>
<feature type="active site" description="Proton donor" evidence="12">
    <location>
        <position position="305"/>
    </location>
</feature>
<proteinExistence type="inferred from homology"/>
<evidence type="ECO:0000256" key="1">
    <source>
        <dbReference type="ARBA" id="ARBA00001585"/>
    </source>
</evidence>
<dbReference type="Proteomes" id="UP000016569">
    <property type="component" value="Unassembled WGS sequence"/>
</dbReference>
<evidence type="ECO:0000256" key="6">
    <source>
        <dbReference type="ARBA" id="ARBA00022438"/>
    </source>
</evidence>
<feature type="domain" description="AB hydrolase-1" evidence="14">
    <location>
        <begin position="46"/>
        <end position="307"/>
    </location>
</feature>
<keyword evidence="9 11" id="KW-0378">Hydrolase</keyword>
<evidence type="ECO:0000259" key="14">
    <source>
        <dbReference type="Pfam" id="PF00561"/>
    </source>
</evidence>
<dbReference type="PANTHER" id="PTHR43722:SF1">
    <property type="entry name" value="PROLINE IMINOPEPTIDASE"/>
    <property type="match status" value="1"/>
</dbReference>
<dbReference type="SUPFAM" id="SSF53474">
    <property type="entry name" value="alpha/beta-Hydrolases"/>
    <property type="match status" value="1"/>
</dbReference>
<protein>
    <recommendedName>
        <fullName evidence="5 11">Proline iminopeptidase</fullName>
        <shortName evidence="11">PIP</shortName>
        <ecNumber evidence="4 11">3.4.11.5</ecNumber>
    </recommendedName>
    <alternativeName>
        <fullName evidence="10 11">Prolyl aminopeptidase</fullName>
    </alternativeName>
</protein>
<dbReference type="InterPro" id="IPR002410">
    <property type="entry name" value="Peptidase_S33"/>
</dbReference>
<evidence type="ECO:0000256" key="12">
    <source>
        <dbReference type="PIRSR" id="PIRSR006431-1"/>
    </source>
</evidence>
<dbReference type="InterPro" id="IPR005944">
    <property type="entry name" value="Pro_iminopeptidase"/>
</dbReference>
<evidence type="ECO:0000256" key="9">
    <source>
        <dbReference type="ARBA" id="ARBA00022801"/>
    </source>
</evidence>
<keyword evidence="16" id="KW-1185">Reference proteome</keyword>
<evidence type="ECO:0000256" key="11">
    <source>
        <dbReference type="PIRNR" id="PIRNR006431"/>
    </source>
</evidence>
<evidence type="ECO:0000313" key="16">
    <source>
        <dbReference type="Proteomes" id="UP000016569"/>
    </source>
</evidence>
<evidence type="ECO:0000256" key="5">
    <source>
        <dbReference type="ARBA" id="ARBA00021843"/>
    </source>
</evidence>
<accession>A0A8E0NBM3</accession>
<dbReference type="InterPro" id="IPR000073">
    <property type="entry name" value="AB_hydrolase_1"/>
</dbReference>
<feature type="active site" description="Nucleophile" evidence="12">
    <location>
        <position position="121"/>
    </location>
</feature>
<dbReference type="PRINTS" id="PR00111">
    <property type="entry name" value="ABHYDROLASE"/>
</dbReference>
<sequence>MRMTIFADQPDRRTLYPEIEPFASGFMATGTAHEIYYEESGSPEGKPVLVLHGGPGGAVNPTMRRYFDPARYRIIMFDQRGCGQSRPNASLENNTTWDLIEDIERLRERCGVDKWSVFGGSWGSTLSLAYAITHPERVESLILRGIFLLTKKELHWFYQDGASMIFPDAWEAFLKPIPEAERGDLMAAYHKRLVSDDVAVRNEAAVAWSSWEGDTVSVEGPAARPEKFAEPEFAVAFARIECHYFTNGGFFPQDGWILNNVERIRHIPTWIAQGRFDVVTPMSGAWALHRAFPEAKLDVVGDAGHASSEPGIVDSLIRATDWAAGL</sequence>
<comment type="catalytic activity">
    <reaction evidence="1 11 13">
        <text>Release of N-terminal proline from a peptide.</text>
        <dbReference type="EC" id="3.4.11.5"/>
    </reaction>
</comment>
<keyword evidence="6 11" id="KW-0031">Aminopeptidase</keyword>
<evidence type="ECO:0000313" key="15">
    <source>
        <dbReference type="EMBL" id="GAD59368.1"/>
    </source>
</evidence>
<dbReference type="EC" id="3.4.11.5" evidence="4 11"/>
<dbReference type="PIRSF" id="PIRSF006431">
    <property type="entry name" value="Pept_S33"/>
    <property type="match status" value="1"/>
</dbReference>
<organism evidence="15 16">
    <name type="scientific">Brevundimonas abyssalis TAR-001</name>
    <dbReference type="NCBI Taxonomy" id="1391729"/>
    <lineage>
        <taxon>Bacteria</taxon>
        <taxon>Pseudomonadati</taxon>
        <taxon>Pseudomonadota</taxon>
        <taxon>Alphaproteobacteria</taxon>
        <taxon>Caulobacterales</taxon>
        <taxon>Caulobacteraceae</taxon>
        <taxon>Brevundimonas</taxon>
    </lineage>
</organism>
<dbReference type="GO" id="GO:0004177">
    <property type="term" value="F:aminopeptidase activity"/>
    <property type="evidence" value="ECO:0007669"/>
    <property type="project" value="UniProtKB-UniRule"/>
</dbReference>
<dbReference type="EMBL" id="BATC01000025">
    <property type="protein sequence ID" value="GAD59368.1"/>
    <property type="molecule type" value="Genomic_DNA"/>
</dbReference>
<evidence type="ECO:0000256" key="8">
    <source>
        <dbReference type="ARBA" id="ARBA00022670"/>
    </source>
</evidence>
<dbReference type="Pfam" id="PF00561">
    <property type="entry name" value="Abhydrolase_1"/>
    <property type="match status" value="1"/>
</dbReference>
<feature type="active site" evidence="12">
    <location>
        <position position="277"/>
    </location>
</feature>
<gene>
    <name evidence="15" type="ORF">MBEBAB_1618</name>
</gene>
<dbReference type="GO" id="GO:0006508">
    <property type="term" value="P:proteolysis"/>
    <property type="evidence" value="ECO:0007669"/>
    <property type="project" value="UniProtKB-KW"/>
</dbReference>
<evidence type="ECO:0000256" key="4">
    <source>
        <dbReference type="ARBA" id="ARBA00012568"/>
    </source>
</evidence>
<dbReference type="PANTHER" id="PTHR43722">
    <property type="entry name" value="PROLINE IMINOPEPTIDASE"/>
    <property type="match status" value="1"/>
</dbReference>
<evidence type="ECO:0000256" key="13">
    <source>
        <dbReference type="RuleBase" id="RU003421"/>
    </source>
</evidence>
<dbReference type="GO" id="GO:0005737">
    <property type="term" value="C:cytoplasm"/>
    <property type="evidence" value="ECO:0007669"/>
    <property type="project" value="UniProtKB-SubCell"/>
</dbReference>
<keyword evidence="8 11" id="KW-0645">Protease</keyword>
<comment type="subcellular location">
    <subcellularLocation>
        <location evidence="2 11">Cytoplasm</location>
    </subcellularLocation>
</comment>
<evidence type="ECO:0000256" key="10">
    <source>
        <dbReference type="ARBA" id="ARBA00029605"/>
    </source>
</evidence>
<comment type="caution">
    <text evidence="15">The sequence shown here is derived from an EMBL/GenBank/DDBJ whole genome shotgun (WGS) entry which is preliminary data.</text>
</comment>
<evidence type="ECO:0000256" key="3">
    <source>
        <dbReference type="ARBA" id="ARBA00010088"/>
    </source>
</evidence>
<evidence type="ECO:0000256" key="7">
    <source>
        <dbReference type="ARBA" id="ARBA00022490"/>
    </source>
</evidence>
<dbReference type="InterPro" id="IPR029058">
    <property type="entry name" value="AB_hydrolase_fold"/>
</dbReference>
<dbReference type="NCBIfam" id="TIGR01249">
    <property type="entry name" value="pro_imino_pep_1"/>
    <property type="match status" value="1"/>
</dbReference>
<reference evidence="16" key="1">
    <citation type="journal article" date="2013" name="Genome Announc.">
        <title>Draft Genome Sequence of the Dimorphic Prosthecate Bacterium Brevundimonas abyssalis TAR-001T.</title>
        <authorList>
            <person name="Tsubouchi T."/>
            <person name="Nishi S."/>
            <person name="Usui K."/>
            <person name="Shimane Y."/>
            <person name="Takaki Y."/>
            <person name="Maruyama T."/>
            <person name="Hatada Y."/>
        </authorList>
    </citation>
    <scope>NUCLEOTIDE SEQUENCE [LARGE SCALE GENOMIC DNA]</scope>
    <source>
        <strain evidence="16">TAR-001</strain>
    </source>
</reference>
<keyword evidence="7 11" id="KW-0963">Cytoplasm</keyword>
<dbReference type="AlphaFoldDB" id="A0A8E0NBM3"/>
<name>A0A8E0NBM3_9CAUL</name>
<evidence type="ECO:0000256" key="2">
    <source>
        <dbReference type="ARBA" id="ARBA00004496"/>
    </source>
</evidence>